<keyword evidence="9" id="KW-0687">Ribonucleoprotein</keyword>
<keyword evidence="7" id="KW-0694">RNA-binding</keyword>
<dbReference type="GO" id="GO:0005654">
    <property type="term" value="C:nucleoplasm"/>
    <property type="evidence" value="ECO:0007669"/>
    <property type="project" value="EnsemblFungi"/>
</dbReference>
<feature type="compositionally biased region" description="Polar residues" evidence="13">
    <location>
        <begin position="425"/>
        <end position="449"/>
    </location>
</feature>
<dbReference type="GO" id="GO:0000493">
    <property type="term" value="P:box H/ACA snoRNP assembly"/>
    <property type="evidence" value="ECO:0007669"/>
    <property type="project" value="EnsemblFungi"/>
</dbReference>
<dbReference type="GO" id="GO:0005732">
    <property type="term" value="C:sno(s)RNA-containing ribonucleoprotein complex"/>
    <property type="evidence" value="ECO:0007669"/>
    <property type="project" value="InterPro"/>
</dbReference>
<protein>
    <recommendedName>
        <fullName evidence="3">H/ACA ribonucleoprotein complex non-core subunit NAF1</fullName>
    </recommendedName>
    <alternativeName>
        <fullName evidence="12">Nuclear assembly factor 1</fullName>
    </alternativeName>
</protein>
<evidence type="ECO:0000256" key="9">
    <source>
        <dbReference type="ARBA" id="ARBA00023274"/>
    </source>
</evidence>
<keyword evidence="4" id="KW-0690">Ribosome biogenesis</keyword>
<dbReference type="SUPFAM" id="SSF50447">
    <property type="entry name" value="Translation proteins"/>
    <property type="match status" value="1"/>
</dbReference>
<feature type="region of interest" description="Disordered" evidence="13">
    <location>
        <begin position="1"/>
        <end position="140"/>
    </location>
</feature>
<comment type="subcellular location">
    <subcellularLocation>
        <location evidence="1">Nucleus</location>
    </subcellularLocation>
</comment>
<dbReference type="EMBL" id="HE978322">
    <property type="protein sequence ID" value="CCK72000.1"/>
    <property type="molecule type" value="Genomic_DNA"/>
</dbReference>
<evidence type="ECO:0000256" key="5">
    <source>
        <dbReference type="ARBA" id="ARBA00022552"/>
    </source>
</evidence>
<dbReference type="GO" id="GO:0001522">
    <property type="term" value="P:pseudouridine synthesis"/>
    <property type="evidence" value="ECO:0007669"/>
    <property type="project" value="InterPro"/>
</dbReference>
<feature type="compositionally biased region" description="Basic and acidic residues" evidence="13">
    <location>
        <begin position="332"/>
        <end position="341"/>
    </location>
</feature>
<evidence type="ECO:0000256" key="8">
    <source>
        <dbReference type="ARBA" id="ARBA00023242"/>
    </source>
</evidence>
<comment type="subunit">
    <text evidence="11">During assembly of the complex, component of the small nucleolar ribonucleoprotein particles containing H/ACA-type snoRNAs (H/ACA snoRNPs) which contains CBF5, NAF1, NHP2 and NOP10 proteins. Interacts with SHQ1. Interacts directly with CBF5. Interacts with hyperphosphorylated C-terminal domain (CTD) of RNA polymerase II large subunit (RPB1).</text>
</comment>
<evidence type="ECO:0000256" key="1">
    <source>
        <dbReference type="ARBA" id="ARBA00004123"/>
    </source>
</evidence>
<evidence type="ECO:0000256" key="2">
    <source>
        <dbReference type="ARBA" id="ARBA00009801"/>
    </source>
</evidence>
<keyword evidence="15" id="KW-1185">Reference proteome</keyword>
<evidence type="ECO:0000256" key="11">
    <source>
        <dbReference type="ARBA" id="ARBA00065983"/>
    </source>
</evidence>
<evidence type="ECO:0000256" key="6">
    <source>
        <dbReference type="ARBA" id="ARBA00022553"/>
    </source>
</evidence>
<dbReference type="InterPro" id="IPR007504">
    <property type="entry name" value="H/ACA_rnp_Gar1/Naf1"/>
</dbReference>
<feature type="compositionally biased region" description="Low complexity" evidence="13">
    <location>
        <begin position="476"/>
        <end position="488"/>
    </location>
</feature>
<dbReference type="eggNOG" id="KOG2236">
    <property type="taxonomic scope" value="Eukaryota"/>
</dbReference>
<feature type="compositionally biased region" description="Acidic residues" evidence="13">
    <location>
        <begin position="258"/>
        <end position="274"/>
    </location>
</feature>
<dbReference type="GO" id="GO:0003723">
    <property type="term" value="F:RNA binding"/>
    <property type="evidence" value="ECO:0007669"/>
    <property type="project" value="UniProtKB-KW"/>
</dbReference>
<gene>
    <name evidence="14" type="primary">KNAG0I02150</name>
    <name evidence="14" type="ordered locus">KNAG_0I02150</name>
</gene>
<feature type="compositionally biased region" description="Polar residues" evidence="13">
    <location>
        <begin position="27"/>
        <end position="41"/>
    </location>
</feature>
<dbReference type="STRING" id="1071383.J7RAW6"/>
<dbReference type="GeneID" id="34527743"/>
<feature type="compositionally biased region" description="Acidic residues" evidence="13">
    <location>
        <begin position="104"/>
        <end position="121"/>
    </location>
</feature>
<evidence type="ECO:0000256" key="10">
    <source>
        <dbReference type="ARBA" id="ARBA00054735"/>
    </source>
</evidence>
<dbReference type="InterPro" id="IPR040309">
    <property type="entry name" value="Naf1"/>
</dbReference>
<dbReference type="Gene3D" id="2.40.10.230">
    <property type="entry name" value="Probable tRNA pseudouridine synthase domain"/>
    <property type="match status" value="1"/>
</dbReference>
<organism evidence="14 15">
    <name type="scientific">Huiozyma naganishii (strain ATCC MYA-139 / BCRC 22969 / CBS 8797 / KCTC 17520 / NBRC 10181 / NCYC 3082 / Yp74L-3)</name>
    <name type="common">Yeast</name>
    <name type="synonym">Kazachstania naganishii</name>
    <dbReference type="NCBI Taxonomy" id="1071383"/>
    <lineage>
        <taxon>Eukaryota</taxon>
        <taxon>Fungi</taxon>
        <taxon>Dikarya</taxon>
        <taxon>Ascomycota</taxon>
        <taxon>Saccharomycotina</taxon>
        <taxon>Saccharomycetes</taxon>
        <taxon>Saccharomycetales</taxon>
        <taxon>Saccharomycetaceae</taxon>
        <taxon>Huiozyma</taxon>
    </lineage>
</organism>
<dbReference type="Proteomes" id="UP000006310">
    <property type="component" value="Chromosome 9"/>
</dbReference>
<feature type="region of interest" description="Disordered" evidence="13">
    <location>
        <begin position="253"/>
        <end position="341"/>
    </location>
</feature>
<accession>J7RAW6</accession>
<name>J7RAW6_HUIN7</name>
<evidence type="ECO:0000256" key="3">
    <source>
        <dbReference type="ARBA" id="ARBA00021438"/>
    </source>
</evidence>
<evidence type="ECO:0000256" key="7">
    <source>
        <dbReference type="ARBA" id="ARBA00022884"/>
    </source>
</evidence>
<evidence type="ECO:0000256" key="4">
    <source>
        <dbReference type="ARBA" id="ARBA00022517"/>
    </source>
</evidence>
<keyword evidence="8" id="KW-0539">Nucleus</keyword>
<dbReference type="PANTHER" id="PTHR31633">
    <property type="entry name" value="H/ACA RIBONUCLEOPROTEIN COMPLEX NON-CORE SUBUNIT NAF1"/>
    <property type="match status" value="1"/>
</dbReference>
<reference evidence="15" key="2">
    <citation type="submission" date="2012-08" db="EMBL/GenBank/DDBJ databases">
        <title>Genome sequence of Kazachstania naganishii.</title>
        <authorList>
            <person name="Gordon J.L."/>
            <person name="Armisen D."/>
            <person name="Proux-Wera E."/>
            <person name="OhEigeartaigh S.S."/>
            <person name="Byrne K.P."/>
            <person name="Wolfe K.H."/>
        </authorList>
    </citation>
    <scope>NUCLEOTIDE SEQUENCE [LARGE SCALE GENOMIC DNA]</scope>
    <source>
        <strain evidence="15">ATCC MYA-139 / BCRC 22969 / CBS 8797 / CCRC 22969 / KCTC 17520 / NBRC 10181 / NCYC 3082</strain>
    </source>
</reference>
<comment type="similarity">
    <text evidence="2">Belongs to the NAF1 family.</text>
</comment>
<keyword evidence="5" id="KW-0698">rRNA processing</keyword>
<dbReference type="Pfam" id="PF04410">
    <property type="entry name" value="Gar1"/>
    <property type="match status" value="1"/>
</dbReference>
<feature type="compositionally biased region" description="Low complexity" evidence="13">
    <location>
        <begin position="72"/>
        <end position="103"/>
    </location>
</feature>
<reference evidence="14 15" key="1">
    <citation type="journal article" date="2011" name="Proc. Natl. Acad. Sci. U.S.A.">
        <title>Evolutionary erosion of yeast sex chromosomes by mating-type switching accidents.</title>
        <authorList>
            <person name="Gordon J.L."/>
            <person name="Armisen D."/>
            <person name="Proux-Wera E."/>
            <person name="Oheigeartaigh S.S."/>
            <person name="Byrne K.P."/>
            <person name="Wolfe K.H."/>
        </authorList>
    </citation>
    <scope>NUCLEOTIDE SEQUENCE [LARGE SCALE GENOMIC DNA]</scope>
    <source>
        <strain evidence="15">ATCC MYA-139 / BCRC 22969 / CBS 8797 / CCRC 22969 / KCTC 17520 / NBRC 10181 / NCYC 3082</strain>
    </source>
</reference>
<comment type="function">
    <text evidence="10">RNA-binding protein required for the maturation of box H/ACA snoRNPs complex and ribosome biogenesis. During assembly of the H/ACA snoRNPs complex, it associates with the complex and disappears during maturation of the complex and is replaced by GAR1 to yield mature H/ACA snoRNPs complex. Acts as a competitive binder for CBF5 probably required to prevent non-cognate RNAs from being loaded during transport of the particle by inducing a non-productive conformation of CBF5.</text>
</comment>
<sequence length="495" mass="54738">MDLFSKALQGVENVEEADLRLPPVTDDGSNGDSAAQSTVNSEVPAGEGGAEEPPADQPREGAEVVSGKGEAAEVSVDAASSADSDSSSSGSDSGSESGTGSDADGAEEEDVPLDEEEDEADGVAPIRSKHEIAEEPVEEIPENYKIDENTSILEIGAIKSILDSNIIIHGALSGEKRVLKEGSILCLGDRNVIGSLTEVFGQLHNPYYRVRIPAEKKELLESLGGKIGEKAYIVVPDAHWVDTFELKRMKGTDASNGFDEELPEDEQEFSDDEMEARAKKAKKDQKKKRKPAASAGDNDRHTAPNRNQTPQYKKMRPPINMVNPQNNYRSRNSREGGKVDHNPQAKEQFVTQERPAQLPVPSQPPVPQSYPYIPQQQQQHHQPYMQYGMAPAPPFQLQPQMMPYPHQQGMYIPPPHQQQQFPNMHYNGTNPQMMPQSSPNPGAPQQNMAQIYQLHQLLLQQQQNQQRQQPYPSTLNQQQQQQQNQQQNGDSDIPY</sequence>
<dbReference type="HOGENOM" id="CLU_025072_1_0_1"/>
<feature type="compositionally biased region" description="Low complexity" evidence="13">
    <location>
        <begin position="450"/>
        <end position="469"/>
    </location>
</feature>
<dbReference type="GO" id="GO:0006364">
    <property type="term" value="P:rRNA processing"/>
    <property type="evidence" value="ECO:0007669"/>
    <property type="project" value="UniProtKB-KW"/>
</dbReference>
<feature type="region of interest" description="Disordered" evidence="13">
    <location>
        <begin position="425"/>
        <end position="495"/>
    </location>
</feature>
<dbReference type="InterPro" id="IPR038664">
    <property type="entry name" value="Gar1/Naf1_Cbf5-bd_sf"/>
</dbReference>
<evidence type="ECO:0000313" key="14">
    <source>
        <dbReference type="EMBL" id="CCK72000.1"/>
    </source>
</evidence>
<evidence type="ECO:0000256" key="13">
    <source>
        <dbReference type="SAM" id="MobiDB-lite"/>
    </source>
</evidence>
<dbReference type="InterPro" id="IPR009000">
    <property type="entry name" value="Transl_B-barrel_sf"/>
</dbReference>
<dbReference type="KEGG" id="kng:KNAG_0I02150"/>
<dbReference type="FunFam" id="2.40.10.230:FF:000002">
    <property type="entry name" value="H/ACA ribonucleoprotein complex non-core subunit NAF1"/>
    <property type="match status" value="1"/>
</dbReference>
<dbReference type="RefSeq" id="XP_022466245.1">
    <property type="nucleotide sequence ID" value="XM_022609894.1"/>
</dbReference>
<dbReference type="AlphaFoldDB" id="J7RAW6"/>
<proteinExistence type="inferred from homology"/>
<feature type="compositionally biased region" description="Basic residues" evidence="13">
    <location>
        <begin position="279"/>
        <end position="291"/>
    </location>
</feature>
<dbReference type="PANTHER" id="PTHR31633:SF1">
    <property type="entry name" value="H_ACA RIBONUCLEOPROTEIN COMPLEX NON-CORE SUBUNIT NAF1"/>
    <property type="match status" value="1"/>
</dbReference>
<dbReference type="OrthoDB" id="21550at2759"/>
<evidence type="ECO:0000256" key="12">
    <source>
        <dbReference type="ARBA" id="ARBA00076743"/>
    </source>
</evidence>
<keyword evidence="6" id="KW-0597">Phosphoprotein</keyword>
<dbReference type="OMA" id="WKNDDEP"/>
<evidence type="ECO:0000313" key="15">
    <source>
        <dbReference type="Proteomes" id="UP000006310"/>
    </source>
</evidence>